<evidence type="ECO:0000313" key="5">
    <source>
        <dbReference type="EMBL" id="KAK2572908.1"/>
    </source>
</evidence>
<keyword evidence="6" id="KW-1185">Reference proteome</keyword>
<evidence type="ECO:0000256" key="2">
    <source>
        <dbReference type="SAM" id="MobiDB-lite"/>
    </source>
</evidence>
<organism evidence="5 6">
    <name type="scientific">Acropora cervicornis</name>
    <name type="common">Staghorn coral</name>
    <dbReference type="NCBI Taxonomy" id="6130"/>
    <lineage>
        <taxon>Eukaryota</taxon>
        <taxon>Metazoa</taxon>
        <taxon>Cnidaria</taxon>
        <taxon>Anthozoa</taxon>
        <taxon>Hexacorallia</taxon>
        <taxon>Scleractinia</taxon>
        <taxon>Astrocoeniina</taxon>
        <taxon>Acroporidae</taxon>
        <taxon>Acropora</taxon>
    </lineage>
</organism>
<comment type="caution">
    <text evidence="5">The sequence shown here is derived from an EMBL/GenBank/DDBJ whole genome shotgun (WGS) entry which is preliminary data.</text>
</comment>
<dbReference type="AlphaFoldDB" id="A0AAD9R4C5"/>
<feature type="compositionally biased region" description="Basic and acidic residues" evidence="2">
    <location>
        <begin position="61"/>
        <end position="80"/>
    </location>
</feature>
<sequence length="367" mass="40482">MNFKLKFLCVLFVNFLPQSFASPENLGSRRVDDVVDKLENLRAAVESLSKLVKENGYVKSTEPRSKRESGRKTPSTEKEAPTTSQSTPKTVSGTPTTNVGTLSTPEVPITLEMKMTTEPELETSSYSPTTLVAATKVSEATLQAGSSELPANPTTLEPSKKNDRIKLDEVLDKLENLQAAVESLRKLIMAENVSQLSTAAREIEPKSPSSEETTPKTISETPTTNLGTLRTGLENIFSNYSSATRNISEATLQAGSNELPGNSTTLAPSKKNDSTKSEQESPSTRKAKQTESRDDGSLINRSHFPTIFMVILVIVVVTYMIYHSRIKIHNFIKKHRSRDQESGPGYVKVKVDDDLDLPRDANRHYVY</sequence>
<keyword evidence="3" id="KW-1133">Transmembrane helix</keyword>
<feature type="compositionally biased region" description="Basic and acidic residues" evidence="2">
    <location>
        <begin position="270"/>
        <end position="279"/>
    </location>
</feature>
<keyword evidence="4" id="KW-0732">Signal</keyword>
<reference evidence="5" key="1">
    <citation type="journal article" date="2023" name="G3 (Bethesda)">
        <title>Whole genome assembly and annotation of the endangered Caribbean coral Acropora cervicornis.</title>
        <authorList>
            <person name="Selwyn J.D."/>
            <person name="Vollmer S.V."/>
        </authorList>
    </citation>
    <scope>NUCLEOTIDE SEQUENCE</scope>
    <source>
        <strain evidence="5">K2</strain>
    </source>
</reference>
<feature type="region of interest" description="Disordered" evidence="2">
    <location>
        <begin position="253"/>
        <end position="298"/>
    </location>
</feature>
<dbReference type="EMBL" id="JARQWQ010000003">
    <property type="protein sequence ID" value="KAK2572908.1"/>
    <property type="molecule type" value="Genomic_DNA"/>
</dbReference>
<feature type="compositionally biased region" description="Low complexity" evidence="2">
    <location>
        <begin position="206"/>
        <end position="224"/>
    </location>
</feature>
<feature type="region of interest" description="Disordered" evidence="2">
    <location>
        <begin position="198"/>
        <end position="230"/>
    </location>
</feature>
<evidence type="ECO:0000313" key="6">
    <source>
        <dbReference type="Proteomes" id="UP001249851"/>
    </source>
</evidence>
<evidence type="ECO:0000256" key="3">
    <source>
        <dbReference type="SAM" id="Phobius"/>
    </source>
</evidence>
<evidence type="ECO:0000256" key="1">
    <source>
        <dbReference type="SAM" id="Coils"/>
    </source>
</evidence>
<evidence type="ECO:0000256" key="4">
    <source>
        <dbReference type="SAM" id="SignalP"/>
    </source>
</evidence>
<keyword evidence="3" id="KW-0812">Transmembrane</keyword>
<keyword evidence="3" id="KW-0472">Membrane</keyword>
<proteinExistence type="predicted"/>
<feature type="compositionally biased region" description="Polar residues" evidence="2">
    <location>
        <begin position="253"/>
        <end position="267"/>
    </location>
</feature>
<feature type="chain" id="PRO_5042110816" evidence="4">
    <location>
        <begin position="22"/>
        <end position="367"/>
    </location>
</feature>
<accession>A0AAD9R4C5</accession>
<protein>
    <submittedName>
        <fullName evidence="5">Uncharacterized protein</fullName>
    </submittedName>
</protein>
<feature type="compositionally biased region" description="Polar residues" evidence="2">
    <location>
        <begin position="81"/>
        <end position="103"/>
    </location>
</feature>
<gene>
    <name evidence="5" type="ORF">P5673_001918</name>
</gene>
<dbReference type="Proteomes" id="UP001249851">
    <property type="component" value="Unassembled WGS sequence"/>
</dbReference>
<feature type="region of interest" description="Disordered" evidence="2">
    <location>
        <begin position="56"/>
        <end position="103"/>
    </location>
</feature>
<keyword evidence="1" id="KW-0175">Coiled coil</keyword>
<reference evidence="5" key="2">
    <citation type="journal article" date="2023" name="Science">
        <title>Genomic signatures of disease resistance in endangered staghorn corals.</title>
        <authorList>
            <person name="Vollmer S.V."/>
            <person name="Selwyn J.D."/>
            <person name="Despard B.A."/>
            <person name="Roesel C.L."/>
        </authorList>
    </citation>
    <scope>NUCLEOTIDE SEQUENCE</scope>
    <source>
        <strain evidence="5">K2</strain>
    </source>
</reference>
<feature type="coiled-coil region" evidence="1">
    <location>
        <begin position="160"/>
        <end position="187"/>
    </location>
</feature>
<feature type="transmembrane region" description="Helical" evidence="3">
    <location>
        <begin position="303"/>
        <end position="322"/>
    </location>
</feature>
<name>A0AAD9R4C5_ACRCE</name>
<feature type="signal peptide" evidence="4">
    <location>
        <begin position="1"/>
        <end position="21"/>
    </location>
</feature>